<reference evidence="4" key="1">
    <citation type="submission" date="2023-03" db="EMBL/GenBank/DDBJ databases">
        <authorList>
            <person name="Steffen K."/>
            <person name="Cardenas P."/>
        </authorList>
    </citation>
    <scope>NUCLEOTIDE SEQUENCE</scope>
</reference>
<protein>
    <submittedName>
        <fullName evidence="4">Adenylosuccinate lyase</fullName>
    </submittedName>
</protein>
<feature type="region of interest" description="Disordered" evidence="2">
    <location>
        <begin position="1"/>
        <end position="24"/>
    </location>
</feature>
<dbReference type="SUPFAM" id="SSF48557">
    <property type="entry name" value="L-aspartase-like"/>
    <property type="match status" value="1"/>
</dbReference>
<keyword evidence="1 4" id="KW-0456">Lyase</keyword>
<dbReference type="Proteomes" id="UP001174909">
    <property type="component" value="Unassembled WGS sequence"/>
</dbReference>
<dbReference type="GO" id="GO:0044208">
    <property type="term" value="P:'de novo' AMP biosynthetic process"/>
    <property type="evidence" value="ECO:0007669"/>
    <property type="project" value="TreeGrafter"/>
</dbReference>
<dbReference type="Gene3D" id="1.20.200.10">
    <property type="entry name" value="Fumarase/aspartase (Central domain)"/>
    <property type="match status" value="1"/>
</dbReference>
<dbReference type="GO" id="GO:0004018">
    <property type="term" value="F:N6-(1,2-dicarboxyethyl)AMP AMP-lyase (fumarate-forming) activity"/>
    <property type="evidence" value="ECO:0007669"/>
    <property type="project" value="TreeGrafter"/>
</dbReference>
<dbReference type="PANTHER" id="PTHR43172:SF1">
    <property type="entry name" value="ADENYLOSUCCINATE LYASE"/>
    <property type="match status" value="1"/>
</dbReference>
<feature type="region of interest" description="Disordered" evidence="2">
    <location>
        <begin position="91"/>
        <end position="111"/>
    </location>
</feature>
<evidence type="ECO:0000313" key="4">
    <source>
        <dbReference type="EMBL" id="CAI8014154.1"/>
    </source>
</evidence>
<accession>A0AA35WB81</accession>
<sequence>MRRNKDRLSHARSTMAYGKLSGPVGTHGTVPPSIEAAVCERLGLKAAPASTQILQRDRHAEYVTTLALIAASLEKFATEIRGLQRTEIREVSEHFPKGQPGSSSMPHKRNPELSERVCGLARLIRGHAVTALENVPCGTSATSATLPPNG</sequence>
<feature type="domain" description="Fumarate lyase N-terminal" evidence="3">
    <location>
        <begin position="1"/>
        <end position="126"/>
    </location>
</feature>
<dbReference type="PRINTS" id="PR00149">
    <property type="entry name" value="FUMRATELYASE"/>
</dbReference>
<dbReference type="AlphaFoldDB" id="A0AA35WB81"/>
<evidence type="ECO:0000259" key="3">
    <source>
        <dbReference type="Pfam" id="PF00206"/>
    </source>
</evidence>
<gene>
    <name evidence="4" type="ORF">GBAR_LOCUS8880</name>
</gene>
<dbReference type="PRINTS" id="PR00145">
    <property type="entry name" value="ARGSUCLYASE"/>
</dbReference>
<organism evidence="4 5">
    <name type="scientific">Geodia barretti</name>
    <name type="common">Barrett's horny sponge</name>
    <dbReference type="NCBI Taxonomy" id="519541"/>
    <lineage>
        <taxon>Eukaryota</taxon>
        <taxon>Metazoa</taxon>
        <taxon>Porifera</taxon>
        <taxon>Demospongiae</taxon>
        <taxon>Heteroscleromorpha</taxon>
        <taxon>Tetractinellida</taxon>
        <taxon>Astrophorina</taxon>
        <taxon>Geodiidae</taxon>
        <taxon>Geodia</taxon>
    </lineage>
</organism>
<dbReference type="EMBL" id="CASHTH010001343">
    <property type="protein sequence ID" value="CAI8014154.1"/>
    <property type="molecule type" value="Genomic_DNA"/>
</dbReference>
<dbReference type="InterPro" id="IPR020557">
    <property type="entry name" value="Fumarate_lyase_CS"/>
</dbReference>
<dbReference type="GO" id="GO:0005829">
    <property type="term" value="C:cytosol"/>
    <property type="evidence" value="ECO:0007669"/>
    <property type="project" value="TreeGrafter"/>
</dbReference>
<evidence type="ECO:0000256" key="2">
    <source>
        <dbReference type="SAM" id="MobiDB-lite"/>
    </source>
</evidence>
<comment type="caution">
    <text evidence="4">The sequence shown here is derived from an EMBL/GenBank/DDBJ whole genome shotgun (WGS) entry which is preliminary data.</text>
</comment>
<evidence type="ECO:0000313" key="5">
    <source>
        <dbReference type="Proteomes" id="UP001174909"/>
    </source>
</evidence>
<keyword evidence="5" id="KW-1185">Reference proteome</keyword>
<evidence type="ECO:0000256" key="1">
    <source>
        <dbReference type="ARBA" id="ARBA00023239"/>
    </source>
</evidence>
<dbReference type="PANTHER" id="PTHR43172">
    <property type="entry name" value="ADENYLOSUCCINATE LYASE"/>
    <property type="match status" value="1"/>
</dbReference>
<dbReference type="Pfam" id="PF00206">
    <property type="entry name" value="Lyase_1"/>
    <property type="match status" value="1"/>
</dbReference>
<name>A0AA35WB81_GEOBA</name>
<dbReference type="InterPro" id="IPR008948">
    <property type="entry name" value="L-Aspartase-like"/>
</dbReference>
<dbReference type="GO" id="GO:0070626">
    <property type="term" value="F:(S)-2-(5-amino-1-(5-phospho-D-ribosyl)imidazole-4-carboxamido) succinate lyase (fumarate-forming) activity"/>
    <property type="evidence" value="ECO:0007669"/>
    <property type="project" value="TreeGrafter"/>
</dbReference>
<dbReference type="InterPro" id="IPR000362">
    <property type="entry name" value="Fumarate_lyase_fam"/>
</dbReference>
<dbReference type="InterPro" id="IPR022761">
    <property type="entry name" value="Fumarate_lyase_N"/>
</dbReference>
<dbReference type="PROSITE" id="PS00163">
    <property type="entry name" value="FUMARATE_LYASES"/>
    <property type="match status" value="1"/>
</dbReference>
<proteinExistence type="predicted"/>